<evidence type="ECO:0000313" key="2">
    <source>
        <dbReference type="Proteomes" id="UP000246058"/>
    </source>
</evidence>
<accession>A0A2U8VVY7</accession>
<organism evidence="1 2">
    <name type="scientific">Methylobacterium radiodurans</name>
    <dbReference type="NCBI Taxonomy" id="2202828"/>
    <lineage>
        <taxon>Bacteria</taxon>
        <taxon>Pseudomonadati</taxon>
        <taxon>Pseudomonadota</taxon>
        <taxon>Alphaproteobacteria</taxon>
        <taxon>Hyphomicrobiales</taxon>
        <taxon>Methylobacteriaceae</taxon>
        <taxon>Methylobacterium</taxon>
    </lineage>
</organism>
<dbReference type="Proteomes" id="UP000246058">
    <property type="component" value="Chromosome"/>
</dbReference>
<dbReference type="AlphaFoldDB" id="A0A2U8VVY7"/>
<sequence>MTVDEFLASPDLAHGPRIPIKKVLLKELANLSSLTLGLDADDGLGALLRRDDLGATSVGDGAALP</sequence>
<keyword evidence="2" id="KW-1185">Reference proteome</keyword>
<dbReference type="EMBL" id="CP029551">
    <property type="protein sequence ID" value="AWN37927.1"/>
    <property type="molecule type" value="Genomic_DNA"/>
</dbReference>
<dbReference type="RefSeq" id="WP_109953091.1">
    <property type="nucleotide sequence ID" value="NZ_CP029551.1"/>
</dbReference>
<dbReference type="KEGG" id="meti:DK427_21135"/>
<reference evidence="1 2" key="1">
    <citation type="submission" date="2018-05" db="EMBL/GenBank/DDBJ databases">
        <title>Complete Genome Sequence of Methylobacterium sp. 17Sr1-43.</title>
        <authorList>
            <person name="Srinivasan S."/>
        </authorList>
    </citation>
    <scope>NUCLEOTIDE SEQUENCE [LARGE SCALE GENOMIC DNA]</scope>
    <source>
        <strain evidence="1 2">17Sr1-43</strain>
    </source>
</reference>
<protein>
    <submittedName>
        <fullName evidence="1">Uncharacterized protein</fullName>
    </submittedName>
</protein>
<evidence type="ECO:0000313" key="1">
    <source>
        <dbReference type="EMBL" id="AWN37927.1"/>
    </source>
</evidence>
<name>A0A2U8VVY7_9HYPH</name>
<proteinExistence type="predicted"/>
<gene>
    <name evidence="1" type="ORF">DK427_21135</name>
</gene>